<sequence>MVNEYPYPRPHRLDLDDIKISITHECHTTAFQTVDYYHRQAITMTPDEQQKYVDMVRNSDYILSPSNRATPSNNKLWKYLKDPENVYSRAHFVMLAAAYGISRLSHLRENVEAAGDVFEIMDYSEYYDHFYHHSTPSPTEDGSASAVATPAHGLTLVDETRSTGATPINQPVTPPPNEPQFAPAAPPLRARQAWDPFQSSPATIAARSPPSEAPVEPNSASVQPTVGLLATTRISIPSTTPEPQPKSSTYSPQLNPTLNANEGRYSPSIEIAALRERIRTLENEKAALLQLVRDQAVALNQRQQ</sequence>
<reference evidence="2 3" key="1">
    <citation type="submission" date="2016-07" db="EMBL/GenBank/DDBJ databases">
        <title>Multiple horizontal gene transfer events from other fungi enriched the ability of initially mycotrophic Trichoderma (Ascomycota) to feed on dead plant biomass.</title>
        <authorList>
            <consortium name="DOE Joint Genome Institute"/>
            <person name="Aerts A."/>
            <person name="Atanasova L."/>
            <person name="Chenthamara K."/>
            <person name="Zhang J."/>
            <person name="Grujic M."/>
            <person name="Henrissat B."/>
            <person name="Kuo A."/>
            <person name="Salamov A."/>
            <person name="Lipzen A."/>
            <person name="Labutti K."/>
            <person name="Barry K."/>
            <person name="Miao Y."/>
            <person name="Rahimi M.J."/>
            <person name="Shen Q."/>
            <person name="Grigoriev I.V."/>
            <person name="Kubicek C.P."/>
            <person name="Druzhinina I.S."/>
        </authorList>
    </citation>
    <scope>NUCLEOTIDE SEQUENCE [LARGE SCALE GENOMIC DNA]</scope>
    <source>
        <strain evidence="2 3">CBS 226.95</strain>
    </source>
</reference>
<feature type="region of interest" description="Disordered" evidence="1">
    <location>
        <begin position="163"/>
        <end position="184"/>
    </location>
</feature>
<accession>A0A2T4AUZ3</accession>
<keyword evidence="3" id="KW-1185">Reference proteome</keyword>
<dbReference type="GeneID" id="36624122"/>
<name>A0A2T4AUZ3_TRIHA</name>
<feature type="region of interest" description="Disordered" evidence="1">
    <location>
        <begin position="236"/>
        <end position="263"/>
    </location>
</feature>
<dbReference type="RefSeq" id="XP_024780561.1">
    <property type="nucleotide sequence ID" value="XM_024915553.1"/>
</dbReference>
<proteinExistence type="predicted"/>
<organism evidence="2 3">
    <name type="scientific">Trichoderma harzianum CBS 226.95</name>
    <dbReference type="NCBI Taxonomy" id="983964"/>
    <lineage>
        <taxon>Eukaryota</taxon>
        <taxon>Fungi</taxon>
        <taxon>Dikarya</taxon>
        <taxon>Ascomycota</taxon>
        <taxon>Pezizomycotina</taxon>
        <taxon>Sordariomycetes</taxon>
        <taxon>Hypocreomycetidae</taxon>
        <taxon>Hypocreales</taxon>
        <taxon>Hypocreaceae</taxon>
        <taxon>Trichoderma</taxon>
    </lineage>
</organism>
<protein>
    <submittedName>
        <fullName evidence="2">Uncharacterized protein</fullName>
    </submittedName>
</protein>
<dbReference type="EMBL" id="KZ679675">
    <property type="protein sequence ID" value="PTB60884.1"/>
    <property type="molecule type" value="Genomic_DNA"/>
</dbReference>
<feature type="region of interest" description="Disordered" evidence="1">
    <location>
        <begin position="201"/>
        <end position="223"/>
    </location>
</feature>
<evidence type="ECO:0000313" key="3">
    <source>
        <dbReference type="Proteomes" id="UP000241690"/>
    </source>
</evidence>
<dbReference type="Proteomes" id="UP000241690">
    <property type="component" value="Unassembled WGS sequence"/>
</dbReference>
<feature type="compositionally biased region" description="Polar residues" evidence="1">
    <location>
        <begin position="236"/>
        <end position="260"/>
    </location>
</feature>
<dbReference type="AlphaFoldDB" id="A0A2T4AUZ3"/>
<evidence type="ECO:0000256" key="1">
    <source>
        <dbReference type="SAM" id="MobiDB-lite"/>
    </source>
</evidence>
<gene>
    <name evidence="2" type="ORF">M431DRAFT_477296</name>
</gene>
<evidence type="ECO:0000313" key="2">
    <source>
        <dbReference type="EMBL" id="PTB60884.1"/>
    </source>
</evidence>